<proteinExistence type="predicted"/>
<keyword evidence="2" id="KW-1185">Reference proteome</keyword>
<dbReference type="EMBL" id="SUKA01000001">
    <property type="protein sequence ID" value="TJY68150.1"/>
    <property type="molecule type" value="Genomic_DNA"/>
</dbReference>
<comment type="caution">
    <text evidence="1">The sequence shown here is derived from an EMBL/GenBank/DDBJ whole genome shotgun (WGS) entry which is preliminary data.</text>
</comment>
<dbReference type="Proteomes" id="UP000309872">
    <property type="component" value="Unassembled WGS sequence"/>
</dbReference>
<reference evidence="1 2" key="1">
    <citation type="submission" date="2019-04" db="EMBL/GenBank/DDBJ databases">
        <title>Sphingobacterium olei sp. nov., isolated from oil-contaminated soil.</title>
        <authorList>
            <person name="Liu B."/>
        </authorList>
    </citation>
    <scope>NUCLEOTIDE SEQUENCE [LARGE SCALE GENOMIC DNA]</scope>
    <source>
        <strain evidence="1 2">Y3L14</strain>
    </source>
</reference>
<dbReference type="PROSITE" id="PS51257">
    <property type="entry name" value="PROKAR_LIPOPROTEIN"/>
    <property type="match status" value="1"/>
</dbReference>
<dbReference type="OrthoDB" id="705523at2"/>
<sequence>MKRYLVYIYSSFALLLVVGCEKNDPITELGTTNGEFTAQLRVSYDNTRPLIGDTVIVTASTWQRDDKFDKVEFYETLYETFGVKMELENGTSINTKEVTVGSTTFPTLLLTDTVKSRTIWKTVAADVLDQFWVTNSNNYVIAAEYEMEKLDGKYPNDGTLIAALSAPEFDVLKSVLAYGITRADYLLLFPDAPSTDFTNGGTYALTQAGINNLKQNLTKDQLSLIIKSLNKTGSYSVTIEVAAITPTGATTSSSRTFDNTI</sequence>
<accession>A0A4U0H8I9</accession>
<evidence type="ECO:0000313" key="2">
    <source>
        <dbReference type="Proteomes" id="UP000309872"/>
    </source>
</evidence>
<protein>
    <submittedName>
        <fullName evidence="1">Uncharacterized protein</fullName>
    </submittedName>
</protein>
<organism evidence="1 2">
    <name type="scientific">Sphingobacterium alkalisoli</name>
    <dbReference type="NCBI Taxonomy" id="1874115"/>
    <lineage>
        <taxon>Bacteria</taxon>
        <taxon>Pseudomonadati</taxon>
        <taxon>Bacteroidota</taxon>
        <taxon>Sphingobacteriia</taxon>
        <taxon>Sphingobacteriales</taxon>
        <taxon>Sphingobacteriaceae</taxon>
        <taxon>Sphingobacterium</taxon>
    </lineage>
</organism>
<dbReference type="AlphaFoldDB" id="A0A4U0H8I9"/>
<name>A0A4U0H8I9_9SPHI</name>
<dbReference type="RefSeq" id="WP_136819020.1">
    <property type="nucleotide sequence ID" value="NZ_BMJX01000001.1"/>
</dbReference>
<evidence type="ECO:0000313" key="1">
    <source>
        <dbReference type="EMBL" id="TJY68150.1"/>
    </source>
</evidence>
<gene>
    <name evidence="1" type="ORF">FAZ19_02505</name>
</gene>